<evidence type="ECO:0000259" key="8">
    <source>
        <dbReference type="Pfam" id="PF08124"/>
    </source>
</evidence>
<dbReference type="InterPro" id="IPR003159">
    <property type="entry name" value="Lyase_8_central_dom"/>
</dbReference>
<dbReference type="GO" id="GO:0005975">
    <property type="term" value="P:carbohydrate metabolic process"/>
    <property type="evidence" value="ECO:0007669"/>
    <property type="project" value="InterPro"/>
</dbReference>
<dbReference type="GO" id="GO:0005576">
    <property type="term" value="C:extracellular region"/>
    <property type="evidence" value="ECO:0007669"/>
    <property type="project" value="InterPro"/>
</dbReference>
<organism evidence="9 10">
    <name type="scientific">Lentinus brumalis</name>
    <dbReference type="NCBI Taxonomy" id="2498619"/>
    <lineage>
        <taxon>Eukaryota</taxon>
        <taxon>Fungi</taxon>
        <taxon>Dikarya</taxon>
        <taxon>Basidiomycota</taxon>
        <taxon>Agaricomycotina</taxon>
        <taxon>Agaricomycetes</taxon>
        <taxon>Polyporales</taxon>
        <taxon>Polyporaceae</taxon>
        <taxon>Lentinus</taxon>
    </lineage>
</organism>
<evidence type="ECO:0000256" key="1">
    <source>
        <dbReference type="ARBA" id="ARBA00006699"/>
    </source>
</evidence>
<dbReference type="SUPFAM" id="SSF49863">
    <property type="entry name" value="Hyaluronate lyase-like, C-terminal domain"/>
    <property type="match status" value="1"/>
</dbReference>
<feature type="compositionally biased region" description="Low complexity" evidence="4">
    <location>
        <begin position="120"/>
        <end position="144"/>
    </location>
</feature>
<dbReference type="OrthoDB" id="5980780at2759"/>
<dbReference type="PANTHER" id="PTHR38481">
    <property type="entry name" value="HYALURONATE LYASE"/>
    <property type="match status" value="1"/>
</dbReference>
<sequence>MGSDWSLVRLPIRQRRTMLSATSRTLELALSIVLLLTSVQTAAVPSESSFSPSFSAIPSSSASLVSSHSLHGSTSQSVAAAASGTRSSSFLTSSSALSSTSSSLVSTLSSSRAISSSAVEGSSSASPVSSSSSFTTSASQPSQTLDPGTVADIATVRDRRLTIILEGVGSPANISTWLSTLGKDGKWPDSEIDYTTGCTARRANWPAEDHWSRIVVMAAAWHGGLDGAGSFVNSSTLFDAVSRAMDYWFANDFTVPGCLDQGGLPACPCGTPGFWNTNWFSNIIGIPESVGEACLLVGEENLSPTQVSNCTNILDRAFGTFGRNVNGLGFLTGANTLDVAKIGIDSGLLTSNATLIADGYQRIHNEVVVQNATKADGIRADGSFGQHGGIIYNGNYGKDYTNDVLALEIAGAGTQYSAQNAGTGSQVAFETLLDGDLWMIYRNVLTDVLHWDFSVLPRFITFPVSDNQATGSIKINISQIEELGTLWGSDTLQSVYDSLASSSEDANAGKIYGNRMFYDNDYMVQRGDGYVSTLRMYSSRTQNTECVNSQNPFGFHLSDGTLYTYLQGNEYEDIAAAWDWNRKCHVLRQPHLQLTMSVTVIPGTTTDYAATNLSCDHTQFTGVESFVGGASDGSVGVAAMRYTNPFTGTLSFQKAWFFLDDDVQHIMLSSAASNSSADHSVISVLDQKRLSGPVYVDGHALKRGGNFSRPQSLWHDNVGYTFDYGYGDCDFDLAVDFGARSGNWSTIGISTVGEITVDLFSAWIDHGAGTNLDVPAAYTTYPATSLKEFQRKSAKTDKQLKTLKNDDTVSAVYDAEHRTVMVVFWTAQGGSVTFSPSLLDAPITVEASANSAVIYKLDEGAVTVSDPSQSVPTLELTFRVGLLGRRPRGWGRKLTKTREVVMPTGGVAGRSVSVTL</sequence>
<dbReference type="AlphaFoldDB" id="A0A371D7Z5"/>
<dbReference type="Gene3D" id="1.50.10.100">
    <property type="entry name" value="Chondroitin AC/alginate lyase"/>
    <property type="match status" value="1"/>
</dbReference>
<feature type="signal peptide" evidence="5">
    <location>
        <begin position="1"/>
        <end position="43"/>
    </location>
</feature>
<dbReference type="Pfam" id="PF08124">
    <property type="entry name" value="Lyase_8_N"/>
    <property type="match status" value="1"/>
</dbReference>
<dbReference type="Pfam" id="PF02884">
    <property type="entry name" value="Lyase_8_C"/>
    <property type="match status" value="1"/>
</dbReference>
<proteinExistence type="inferred from homology"/>
<dbReference type="InterPro" id="IPR012970">
    <property type="entry name" value="Lyase_8_alpha_N"/>
</dbReference>
<keyword evidence="3 9" id="KW-0456">Lyase</keyword>
<dbReference type="InterPro" id="IPR008929">
    <property type="entry name" value="Chondroitin_lyas"/>
</dbReference>
<dbReference type="PANTHER" id="PTHR38481:SF1">
    <property type="entry name" value="HYALURONATE LYASE"/>
    <property type="match status" value="1"/>
</dbReference>
<dbReference type="EMBL" id="KZ857410">
    <property type="protein sequence ID" value="RDX48638.1"/>
    <property type="molecule type" value="Genomic_DNA"/>
</dbReference>
<gene>
    <name evidence="9" type="ORF">OH76DRAFT_645293</name>
</gene>
<dbReference type="InterPro" id="IPR014718">
    <property type="entry name" value="GH-type_carb-bd"/>
</dbReference>
<feature type="domain" description="Polysaccharide lyase 8 N-terminal alpha-helical" evidence="8">
    <location>
        <begin position="183"/>
        <end position="419"/>
    </location>
</feature>
<evidence type="ECO:0000256" key="3">
    <source>
        <dbReference type="ARBA" id="ARBA00023239"/>
    </source>
</evidence>
<feature type="domain" description="Polysaccharide lyase family 8 central" evidence="6">
    <location>
        <begin position="596"/>
        <end position="784"/>
    </location>
</feature>
<feature type="domain" description="Polysaccharide lyase family 8 central" evidence="6">
    <location>
        <begin position="514"/>
        <end position="582"/>
    </location>
</feature>
<dbReference type="Proteomes" id="UP000256964">
    <property type="component" value="Unassembled WGS sequence"/>
</dbReference>
<dbReference type="InterPro" id="IPR004103">
    <property type="entry name" value="Lyase_8_C"/>
</dbReference>
<dbReference type="Pfam" id="PF02278">
    <property type="entry name" value="Lyase_8"/>
    <property type="match status" value="2"/>
</dbReference>
<evidence type="ECO:0000256" key="5">
    <source>
        <dbReference type="SAM" id="SignalP"/>
    </source>
</evidence>
<accession>A0A371D7Z5</accession>
<feature type="domain" description="Polysaccharide lyase family 8 C-terminal" evidence="7">
    <location>
        <begin position="803"/>
        <end position="870"/>
    </location>
</feature>
<dbReference type="InterPro" id="IPR038970">
    <property type="entry name" value="Lyase_8"/>
</dbReference>
<name>A0A371D7Z5_9APHY</name>
<reference evidence="9 10" key="1">
    <citation type="journal article" date="2018" name="Biotechnol. Biofuels">
        <title>Integrative visual omics of the white-rot fungus Polyporus brumalis exposes the biotechnological potential of its oxidative enzymes for delignifying raw plant biomass.</title>
        <authorList>
            <person name="Miyauchi S."/>
            <person name="Rancon A."/>
            <person name="Drula E."/>
            <person name="Hage H."/>
            <person name="Chaduli D."/>
            <person name="Favel A."/>
            <person name="Grisel S."/>
            <person name="Henrissat B."/>
            <person name="Herpoel-Gimbert I."/>
            <person name="Ruiz-Duenas F.J."/>
            <person name="Chevret D."/>
            <person name="Hainaut M."/>
            <person name="Lin J."/>
            <person name="Wang M."/>
            <person name="Pangilinan J."/>
            <person name="Lipzen A."/>
            <person name="Lesage-Meessen L."/>
            <person name="Navarro D."/>
            <person name="Riley R."/>
            <person name="Grigoriev I.V."/>
            <person name="Zhou S."/>
            <person name="Raouche S."/>
            <person name="Rosso M.N."/>
        </authorList>
    </citation>
    <scope>NUCLEOTIDE SEQUENCE [LARGE SCALE GENOMIC DNA]</scope>
    <source>
        <strain evidence="9 10">BRFM 1820</strain>
    </source>
</reference>
<evidence type="ECO:0000256" key="2">
    <source>
        <dbReference type="ARBA" id="ARBA00022729"/>
    </source>
</evidence>
<dbReference type="Gene3D" id="2.70.98.10">
    <property type="match status" value="1"/>
</dbReference>
<dbReference type="InterPro" id="IPR011071">
    <property type="entry name" value="Lyase_8-like_C"/>
</dbReference>
<dbReference type="Gene3D" id="2.60.220.10">
    <property type="entry name" value="Polysaccharide lyase family 8-like, C-terminal"/>
    <property type="match status" value="1"/>
</dbReference>
<evidence type="ECO:0000259" key="7">
    <source>
        <dbReference type="Pfam" id="PF02884"/>
    </source>
</evidence>
<keyword evidence="2 5" id="KW-0732">Signal</keyword>
<dbReference type="GO" id="GO:0030246">
    <property type="term" value="F:carbohydrate binding"/>
    <property type="evidence" value="ECO:0007669"/>
    <property type="project" value="InterPro"/>
</dbReference>
<dbReference type="SUPFAM" id="SSF48230">
    <property type="entry name" value="Chondroitin AC/alginate lyase"/>
    <property type="match status" value="1"/>
</dbReference>
<feature type="chain" id="PRO_5016705964" evidence="5">
    <location>
        <begin position="44"/>
        <end position="916"/>
    </location>
</feature>
<keyword evidence="10" id="KW-1185">Reference proteome</keyword>
<evidence type="ECO:0000313" key="9">
    <source>
        <dbReference type="EMBL" id="RDX48638.1"/>
    </source>
</evidence>
<evidence type="ECO:0000259" key="6">
    <source>
        <dbReference type="Pfam" id="PF02278"/>
    </source>
</evidence>
<evidence type="ECO:0000313" key="10">
    <source>
        <dbReference type="Proteomes" id="UP000256964"/>
    </source>
</evidence>
<dbReference type="SUPFAM" id="SSF74650">
    <property type="entry name" value="Galactose mutarotase-like"/>
    <property type="match status" value="1"/>
</dbReference>
<comment type="similarity">
    <text evidence="1">Belongs to the polysaccharide lyase 8 family.</text>
</comment>
<dbReference type="InterPro" id="IPR011013">
    <property type="entry name" value="Gal_mutarotase_sf_dom"/>
</dbReference>
<evidence type="ECO:0000256" key="4">
    <source>
        <dbReference type="SAM" id="MobiDB-lite"/>
    </source>
</evidence>
<dbReference type="GO" id="GO:0016837">
    <property type="term" value="F:carbon-oxygen lyase activity, acting on polysaccharides"/>
    <property type="evidence" value="ECO:0007669"/>
    <property type="project" value="UniProtKB-ARBA"/>
</dbReference>
<feature type="region of interest" description="Disordered" evidence="4">
    <location>
        <begin position="120"/>
        <end position="151"/>
    </location>
</feature>
<protein>
    <submittedName>
        <fullName evidence="9">Polysaccharide lyase family 8 protein</fullName>
    </submittedName>
</protein>